<dbReference type="Pfam" id="PF00871">
    <property type="entry name" value="Acetate_kinase"/>
    <property type="match status" value="1"/>
</dbReference>
<dbReference type="GO" id="GO:0006083">
    <property type="term" value="P:acetate metabolic process"/>
    <property type="evidence" value="ECO:0007669"/>
    <property type="project" value="TreeGrafter"/>
</dbReference>
<evidence type="ECO:0000256" key="1">
    <source>
        <dbReference type="ARBA" id="ARBA00004496"/>
    </source>
</evidence>
<keyword evidence="12" id="KW-1185">Reference proteome</keyword>
<evidence type="ECO:0000313" key="12">
    <source>
        <dbReference type="Proteomes" id="UP000469523"/>
    </source>
</evidence>
<dbReference type="InterPro" id="IPR000890">
    <property type="entry name" value="Aliphatic_acid_kin_short-chain"/>
</dbReference>
<evidence type="ECO:0000256" key="8">
    <source>
        <dbReference type="ARBA" id="ARBA00048596"/>
    </source>
</evidence>
<dbReference type="GO" id="GO:0008776">
    <property type="term" value="F:acetate kinase activity"/>
    <property type="evidence" value="ECO:0007669"/>
    <property type="project" value="TreeGrafter"/>
</dbReference>
<keyword evidence="6 9" id="KW-0418">Kinase</keyword>
<evidence type="ECO:0000256" key="9">
    <source>
        <dbReference type="HAMAP-Rule" id="MF_00542"/>
    </source>
</evidence>
<evidence type="ECO:0000256" key="6">
    <source>
        <dbReference type="ARBA" id="ARBA00022777"/>
    </source>
</evidence>
<comment type="similarity">
    <text evidence="2 9 10">Belongs to the acetokinase family.</text>
</comment>
<dbReference type="PIRSF" id="PIRSF036458">
    <property type="entry name" value="Butyrate_kin"/>
    <property type="match status" value="1"/>
</dbReference>
<keyword evidence="7 9" id="KW-0067">ATP-binding</keyword>
<reference evidence="11 12" key="1">
    <citation type="submission" date="2019-09" db="EMBL/GenBank/DDBJ databases">
        <title>In-depth cultivation of the pig gut microbiome towards novel bacterial diversity and tailored functional studies.</title>
        <authorList>
            <person name="Wylensek D."/>
            <person name="Hitch T.C.A."/>
            <person name="Clavel T."/>
        </authorList>
    </citation>
    <scope>NUCLEOTIDE SEQUENCE [LARGE SCALE GENOMIC DNA]</scope>
    <source>
        <strain evidence="11 12">WCA3-693-APC-4?</strain>
    </source>
</reference>
<organism evidence="11 12">
    <name type="scientific">Tissierella pigra</name>
    <dbReference type="NCBI Taxonomy" id="2607614"/>
    <lineage>
        <taxon>Bacteria</taxon>
        <taxon>Bacillati</taxon>
        <taxon>Bacillota</taxon>
        <taxon>Tissierellia</taxon>
        <taxon>Tissierellales</taxon>
        <taxon>Tissierellaceae</taxon>
        <taxon>Tissierella</taxon>
    </lineage>
</organism>
<keyword evidence="3 9" id="KW-0963">Cytoplasm</keyword>
<dbReference type="NCBIfam" id="NF002834">
    <property type="entry name" value="PRK03011.1-5"/>
    <property type="match status" value="1"/>
</dbReference>
<comment type="catalytic activity">
    <reaction evidence="8 9">
        <text>butanoate + ATP = butanoyl phosphate + ADP</text>
        <dbReference type="Rhea" id="RHEA:13585"/>
        <dbReference type="ChEBI" id="CHEBI:17968"/>
        <dbReference type="ChEBI" id="CHEBI:30616"/>
        <dbReference type="ChEBI" id="CHEBI:58079"/>
        <dbReference type="ChEBI" id="CHEBI:456216"/>
        <dbReference type="EC" id="2.7.2.7"/>
    </reaction>
</comment>
<dbReference type="InterPro" id="IPR023865">
    <property type="entry name" value="Aliphatic_acid_kinase_CS"/>
</dbReference>
<evidence type="ECO:0000256" key="10">
    <source>
        <dbReference type="RuleBase" id="RU003835"/>
    </source>
</evidence>
<dbReference type="GO" id="GO:0005524">
    <property type="term" value="F:ATP binding"/>
    <property type="evidence" value="ECO:0007669"/>
    <property type="project" value="UniProtKB-KW"/>
</dbReference>
<dbReference type="Proteomes" id="UP000469523">
    <property type="component" value="Unassembled WGS sequence"/>
</dbReference>
<evidence type="ECO:0000256" key="7">
    <source>
        <dbReference type="ARBA" id="ARBA00022840"/>
    </source>
</evidence>
<sequence>MERKYVLAINPGSTSTKVSLFEENKELKTFKIDHKKQELDNYKRIADQYDYRLNLIKDWLQRENIDLSSLRAVVGRGGLLRPMPGGTYIVSDFMIEDLKIGIQGEHASNLGGMLAKGLGDLADIPSFIVDPVAVDEFHEVARISGLNEISRKSLIHALNIKAVAHRRANEINKDLKDMNLVVAHLGGGISIAPIENGKMIDVNNAKEMGPFSPDRTGGLPMGDIVKMCYSGKYTLNEMKLKVQGEGGLFSYLGTMDGREVEDRINQGDKYSKLIYDAMAYQIGKEIGAYSTVLKGKVDNIILTGGLAYSSYLMEKIKEMIEFIAEVVVYPGEDEMDALNKGALRVINGYEEAKIYETEVDING</sequence>
<comment type="subcellular location">
    <subcellularLocation>
        <location evidence="1 9">Cytoplasm</location>
    </subcellularLocation>
</comment>
<name>A0A6N7XY52_9FIRM</name>
<dbReference type="PRINTS" id="PR00471">
    <property type="entry name" value="ACETATEKNASE"/>
</dbReference>
<evidence type="ECO:0000256" key="3">
    <source>
        <dbReference type="ARBA" id="ARBA00022490"/>
    </source>
</evidence>
<dbReference type="GO" id="GO:0005737">
    <property type="term" value="C:cytoplasm"/>
    <property type="evidence" value="ECO:0007669"/>
    <property type="project" value="UniProtKB-SubCell"/>
</dbReference>
<dbReference type="AlphaFoldDB" id="A0A6N7XY52"/>
<dbReference type="CDD" id="cd24011">
    <property type="entry name" value="ASKHA_NBD_BK"/>
    <property type="match status" value="1"/>
</dbReference>
<dbReference type="InterPro" id="IPR043129">
    <property type="entry name" value="ATPase_NBD"/>
</dbReference>
<dbReference type="NCBIfam" id="TIGR02707">
    <property type="entry name" value="butyr_kinase"/>
    <property type="match status" value="1"/>
</dbReference>
<evidence type="ECO:0000256" key="2">
    <source>
        <dbReference type="ARBA" id="ARBA00008748"/>
    </source>
</evidence>
<accession>A0A6N7XY52</accession>
<protein>
    <recommendedName>
        <fullName evidence="9">Probable butyrate kinase</fullName>
        <shortName evidence="9">BK</shortName>
        <ecNumber evidence="9">2.7.2.7</ecNumber>
    </recommendedName>
    <alternativeName>
        <fullName evidence="9">Branched-chain carboxylic acid kinase</fullName>
    </alternativeName>
</protein>
<dbReference type="InterPro" id="IPR011245">
    <property type="entry name" value="Butyrate_kin"/>
</dbReference>
<dbReference type="EC" id="2.7.2.7" evidence="9"/>
<dbReference type="EMBL" id="VUNQ01000015">
    <property type="protein sequence ID" value="MSU01504.1"/>
    <property type="molecule type" value="Genomic_DNA"/>
</dbReference>
<evidence type="ECO:0000256" key="5">
    <source>
        <dbReference type="ARBA" id="ARBA00022741"/>
    </source>
</evidence>
<dbReference type="SUPFAM" id="SSF53067">
    <property type="entry name" value="Actin-like ATPase domain"/>
    <property type="match status" value="2"/>
</dbReference>
<evidence type="ECO:0000313" key="11">
    <source>
        <dbReference type="EMBL" id="MSU01504.1"/>
    </source>
</evidence>
<keyword evidence="5 9" id="KW-0547">Nucleotide-binding</keyword>
<dbReference type="RefSeq" id="WP_154439914.1">
    <property type="nucleotide sequence ID" value="NZ_VUNQ01000015.1"/>
</dbReference>
<dbReference type="Gene3D" id="3.30.420.40">
    <property type="match status" value="2"/>
</dbReference>
<dbReference type="PANTHER" id="PTHR21060">
    <property type="entry name" value="ACETATE KINASE"/>
    <property type="match status" value="1"/>
</dbReference>
<evidence type="ECO:0000256" key="4">
    <source>
        <dbReference type="ARBA" id="ARBA00022679"/>
    </source>
</evidence>
<dbReference type="PANTHER" id="PTHR21060:SF3">
    <property type="entry name" value="BUTYRATE KINASE 2-RELATED"/>
    <property type="match status" value="1"/>
</dbReference>
<dbReference type="GO" id="GO:0047761">
    <property type="term" value="F:butyrate kinase activity"/>
    <property type="evidence" value="ECO:0007669"/>
    <property type="project" value="UniProtKB-UniRule"/>
</dbReference>
<proteinExistence type="inferred from homology"/>
<gene>
    <name evidence="9 11" type="primary">buk</name>
    <name evidence="11" type="ORF">FYJ83_08505</name>
</gene>
<comment type="caution">
    <text evidence="11">The sequence shown here is derived from an EMBL/GenBank/DDBJ whole genome shotgun (WGS) entry which is preliminary data.</text>
</comment>
<dbReference type="HAMAP" id="MF_00542">
    <property type="entry name" value="Butyrate_kinase"/>
    <property type="match status" value="1"/>
</dbReference>
<dbReference type="PROSITE" id="PS01075">
    <property type="entry name" value="ACETATE_KINASE_1"/>
    <property type="match status" value="1"/>
</dbReference>
<keyword evidence="4 9" id="KW-0808">Transferase</keyword>